<dbReference type="EC" id="2.4.-.-" evidence="5"/>
<dbReference type="Gene3D" id="3.90.550.10">
    <property type="entry name" value="Spore Coat Polysaccharide Biosynthesis Protein SpsA, Chain A"/>
    <property type="match status" value="1"/>
</dbReference>
<keyword evidence="3" id="KW-0812">Transmembrane</keyword>
<dbReference type="PANTHER" id="PTHR48090">
    <property type="entry name" value="UNDECAPRENYL-PHOSPHATE 4-DEOXY-4-FORMAMIDO-L-ARABINOSE TRANSFERASE-RELATED"/>
    <property type="match status" value="1"/>
</dbReference>
<dbReference type="InterPro" id="IPR029044">
    <property type="entry name" value="Nucleotide-diphossugar_trans"/>
</dbReference>
<dbReference type="RefSeq" id="WP_114045757.1">
    <property type="nucleotide sequence ID" value="NZ_CP025198.1"/>
</dbReference>
<keyword evidence="3" id="KW-1133">Transmembrane helix</keyword>
<feature type="domain" description="Glycosyltransferase 2-like" evidence="4">
    <location>
        <begin position="9"/>
        <end position="172"/>
    </location>
</feature>
<dbReference type="CDD" id="cd04187">
    <property type="entry name" value="DPM1_like_bac"/>
    <property type="match status" value="1"/>
</dbReference>
<evidence type="ECO:0000256" key="1">
    <source>
        <dbReference type="ARBA" id="ARBA00006739"/>
    </source>
</evidence>
<evidence type="ECO:0000259" key="4">
    <source>
        <dbReference type="Pfam" id="PF00535"/>
    </source>
</evidence>
<dbReference type="GO" id="GO:0016757">
    <property type="term" value="F:glycosyltransferase activity"/>
    <property type="evidence" value="ECO:0007669"/>
    <property type="project" value="UniProtKB-KW"/>
</dbReference>
<evidence type="ECO:0000256" key="2">
    <source>
        <dbReference type="SAM" id="MobiDB-lite"/>
    </source>
</evidence>
<dbReference type="Pfam" id="PF00535">
    <property type="entry name" value="Glycos_transf_2"/>
    <property type="match status" value="1"/>
</dbReference>
<reference evidence="5 6" key="1">
    <citation type="submission" date="2017-12" db="EMBL/GenBank/DDBJ databases">
        <title>The whole genome sequence of the Acidipropionibacterium virtanenii sp. nov. type strain JS278.</title>
        <authorList>
            <person name="Laine P."/>
            <person name="Deptula P."/>
            <person name="Varmanen P."/>
            <person name="Auvinen P."/>
        </authorList>
    </citation>
    <scope>NUCLEOTIDE SEQUENCE [LARGE SCALE GENOMIC DNA]</scope>
    <source>
        <strain evidence="5 6">JS278</strain>
    </source>
</reference>
<feature type="region of interest" description="Disordered" evidence="2">
    <location>
        <begin position="323"/>
        <end position="352"/>
    </location>
</feature>
<sequence>MTASNPLYSIVVPCYKEAANLVELHRRCMAALSSPTRDIELILVNDGSPDNTLEVAERLTRQDPRVRVLGFSRNFGKEAAMLAGLRAARGEAVAIMDGDLQHPPELLGRMADHLEAGMADQVVARRNRTGDPRVRTALSHLFYVAMNKFGKMHVTDGEGDFRMMSRKALDALLELTERNRFSKGLFSWIGFPTDVIEYENVQREAGGSSWTLRSLFNYAIDGLIAFNEKPLRMVIHIGMLSLTLAVLYLIWLVVEWIRHGVQVPGYLTTIAVIVFLSGVQMVCLGVMGEYVGRTYTETKKRPHYIVATDIGGTVPSDTRRLTPSDVPAQEPHLEQRADIHAIAPRPGSGQDA</sequence>
<keyword evidence="6" id="KW-1185">Reference proteome</keyword>
<feature type="transmembrane region" description="Helical" evidence="3">
    <location>
        <begin position="233"/>
        <end position="254"/>
    </location>
</feature>
<dbReference type="InterPro" id="IPR001173">
    <property type="entry name" value="Glyco_trans_2-like"/>
</dbReference>
<evidence type="ECO:0000256" key="3">
    <source>
        <dbReference type="SAM" id="Phobius"/>
    </source>
</evidence>
<keyword evidence="5" id="KW-0328">Glycosyltransferase</keyword>
<dbReference type="OrthoDB" id="9811884at2"/>
<keyword evidence="3" id="KW-0472">Membrane</keyword>
<protein>
    <submittedName>
        <fullName evidence="5">Glycosyltransferase CsbB</fullName>
        <ecNumber evidence="5">2.4.-.-</ecNumber>
    </submittedName>
</protein>
<dbReference type="GO" id="GO:0005886">
    <property type="term" value="C:plasma membrane"/>
    <property type="evidence" value="ECO:0007669"/>
    <property type="project" value="TreeGrafter"/>
</dbReference>
<dbReference type="Proteomes" id="UP000251995">
    <property type="component" value="Chromosome"/>
</dbReference>
<feature type="transmembrane region" description="Helical" evidence="3">
    <location>
        <begin position="266"/>
        <end position="291"/>
    </location>
</feature>
<comment type="similarity">
    <text evidence="1">Belongs to the glycosyltransferase 2 family.</text>
</comment>
<gene>
    <name evidence="5" type="primary">csbB</name>
    <name evidence="5" type="ORF">JS278_02829</name>
</gene>
<evidence type="ECO:0000313" key="6">
    <source>
        <dbReference type="Proteomes" id="UP000251995"/>
    </source>
</evidence>
<proteinExistence type="inferred from homology"/>
<dbReference type="KEGG" id="acij:JS278_02829"/>
<name>A0A344UXG6_9ACTN</name>
<keyword evidence="5" id="KW-0808">Transferase</keyword>
<evidence type="ECO:0000313" key="5">
    <source>
        <dbReference type="EMBL" id="AXE39964.1"/>
    </source>
</evidence>
<accession>A0A344UXG6</accession>
<dbReference type="EMBL" id="CP025198">
    <property type="protein sequence ID" value="AXE39964.1"/>
    <property type="molecule type" value="Genomic_DNA"/>
</dbReference>
<dbReference type="AlphaFoldDB" id="A0A344UXG6"/>
<organism evidence="5 6">
    <name type="scientific">Acidipropionibacterium virtanenii</name>
    <dbReference type="NCBI Taxonomy" id="2057246"/>
    <lineage>
        <taxon>Bacteria</taxon>
        <taxon>Bacillati</taxon>
        <taxon>Actinomycetota</taxon>
        <taxon>Actinomycetes</taxon>
        <taxon>Propionibacteriales</taxon>
        <taxon>Propionibacteriaceae</taxon>
        <taxon>Acidipropionibacterium</taxon>
    </lineage>
</organism>
<dbReference type="SUPFAM" id="SSF53448">
    <property type="entry name" value="Nucleotide-diphospho-sugar transferases"/>
    <property type="match status" value="1"/>
</dbReference>
<dbReference type="PANTHER" id="PTHR48090:SF8">
    <property type="entry name" value="GLYCOSYLTRANSFERASE CSBB-RELATED"/>
    <property type="match status" value="1"/>
</dbReference>
<dbReference type="InterPro" id="IPR050256">
    <property type="entry name" value="Glycosyltransferase_2"/>
</dbReference>